<feature type="transmembrane region" description="Helical" evidence="1">
    <location>
        <begin position="98"/>
        <end position="118"/>
    </location>
</feature>
<dbReference type="eggNOG" id="ENOG5033MVR">
    <property type="taxonomic scope" value="Bacteria"/>
</dbReference>
<keyword evidence="1" id="KW-0472">Membrane</keyword>
<reference evidence="4" key="1">
    <citation type="submission" date="2011-02" db="EMBL/GenBank/DDBJ databases">
        <title>The complete genome of Planctomyces brasiliensis DSM 5305.</title>
        <authorList>
            <person name="Lucas S."/>
            <person name="Copeland A."/>
            <person name="Lapidus A."/>
            <person name="Bruce D."/>
            <person name="Goodwin L."/>
            <person name="Pitluck S."/>
            <person name="Kyrpides N."/>
            <person name="Mavromatis K."/>
            <person name="Pagani I."/>
            <person name="Ivanova N."/>
            <person name="Ovchinnikova G."/>
            <person name="Lu M."/>
            <person name="Detter J.C."/>
            <person name="Han C."/>
            <person name="Land M."/>
            <person name="Hauser L."/>
            <person name="Markowitz V."/>
            <person name="Cheng J.-F."/>
            <person name="Hugenholtz P."/>
            <person name="Woyke T."/>
            <person name="Wu D."/>
            <person name="Tindall B."/>
            <person name="Pomrenke H.G."/>
            <person name="Brambilla E."/>
            <person name="Klenk H.-P."/>
            <person name="Eisen J.A."/>
        </authorList>
    </citation>
    <scope>NUCLEOTIDE SEQUENCE [LARGE SCALE GENOMIC DNA]</scope>
    <source>
        <strain evidence="4">ATCC 49424 / DSM 5305 / JCM 21570 / NBRC 103401 / IFAM 1448</strain>
    </source>
</reference>
<dbReference type="KEGG" id="pbs:Plabr_3549"/>
<organism evidence="3 4">
    <name type="scientific">Rubinisphaera brasiliensis (strain ATCC 49424 / DSM 5305 / JCM 21570 / IAM 15109 / NBRC 103401 / IFAM 1448)</name>
    <name type="common">Planctomyces brasiliensis</name>
    <dbReference type="NCBI Taxonomy" id="756272"/>
    <lineage>
        <taxon>Bacteria</taxon>
        <taxon>Pseudomonadati</taxon>
        <taxon>Planctomycetota</taxon>
        <taxon>Planctomycetia</taxon>
        <taxon>Planctomycetales</taxon>
        <taxon>Planctomycetaceae</taxon>
        <taxon>Rubinisphaera</taxon>
    </lineage>
</organism>
<accession>F0SP43</accession>
<dbReference type="EMBL" id="CP002546">
    <property type="protein sequence ID" value="ADY61146.1"/>
    <property type="molecule type" value="Genomic_DNA"/>
</dbReference>
<sequence>MSSKKPSTLSEAIRFVFRRQLPLETETTIFILVSAADIFMTWILLSTGGFVESNPVARYFLETWGKKGFVGFKMLSVTVVCVIAQIVALQKPELARRILNFGSVVVLLVVLYSVSLLLRS</sequence>
<evidence type="ECO:0000313" key="4">
    <source>
        <dbReference type="Proteomes" id="UP000006860"/>
    </source>
</evidence>
<keyword evidence="1" id="KW-0812">Transmembrane</keyword>
<feature type="domain" description="DUF5658" evidence="2">
    <location>
        <begin position="29"/>
        <end position="118"/>
    </location>
</feature>
<keyword evidence="4" id="KW-1185">Reference proteome</keyword>
<dbReference type="Pfam" id="PF18902">
    <property type="entry name" value="DUF5658"/>
    <property type="match status" value="1"/>
</dbReference>
<evidence type="ECO:0000313" key="3">
    <source>
        <dbReference type="EMBL" id="ADY61146.1"/>
    </source>
</evidence>
<dbReference type="InterPro" id="IPR043717">
    <property type="entry name" value="DUF5658"/>
</dbReference>
<feature type="transmembrane region" description="Helical" evidence="1">
    <location>
        <begin position="28"/>
        <end position="50"/>
    </location>
</feature>
<keyword evidence="1" id="KW-1133">Transmembrane helix</keyword>
<gene>
    <name evidence="3" type="ordered locus">Plabr_3549</name>
</gene>
<dbReference type="Proteomes" id="UP000006860">
    <property type="component" value="Chromosome"/>
</dbReference>
<evidence type="ECO:0000259" key="2">
    <source>
        <dbReference type="Pfam" id="PF18902"/>
    </source>
</evidence>
<dbReference type="HOGENOM" id="CLU_2047992_0_0_0"/>
<dbReference type="OrthoDB" id="215401at2"/>
<protein>
    <recommendedName>
        <fullName evidence="2">DUF5658 domain-containing protein</fullName>
    </recommendedName>
</protein>
<dbReference type="AlphaFoldDB" id="F0SP43"/>
<feature type="transmembrane region" description="Helical" evidence="1">
    <location>
        <begin position="70"/>
        <end position="89"/>
    </location>
</feature>
<proteinExistence type="predicted"/>
<name>F0SP43_RUBBR</name>
<evidence type="ECO:0000256" key="1">
    <source>
        <dbReference type="SAM" id="Phobius"/>
    </source>
</evidence>
<dbReference type="STRING" id="756272.Plabr_3549"/>
<dbReference type="RefSeq" id="WP_013629865.1">
    <property type="nucleotide sequence ID" value="NC_015174.1"/>
</dbReference>